<dbReference type="PANTHER" id="PTHR10900:SF77">
    <property type="entry name" value="FI19380P1"/>
    <property type="match status" value="1"/>
</dbReference>
<feature type="region of interest" description="Disordered" evidence="1">
    <location>
        <begin position="361"/>
        <end position="380"/>
    </location>
</feature>
<reference evidence="3" key="1">
    <citation type="submission" date="2022-11" db="EMBL/GenBank/DDBJ databases">
        <title>Centuries of genome instability and evolution in soft-shell clam transmissible cancer (bioRxiv).</title>
        <authorList>
            <person name="Hart S.F.M."/>
            <person name="Yonemitsu M.A."/>
            <person name="Giersch R.M."/>
            <person name="Beal B.F."/>
            <person name="Arriagada G."/>
            <person name="Davis B.W."/>
            <person name="Ostrander E.A."/>
            <person name="Goff S.P."/>
            <person name="Metzger M.J."/>
        </authorList>
    </citation>
    <scope>NUCLEOTIDE SEQUENCE</scope>
    <source>
        <strain evidence="3">MELC-2E11</strain>
        <tissue evidence="3">Siphon/mantle</tissue>
    </source>
</reference>
<accession>A0ABY7DJV1</accession>
<dbReference type="Pfam" id="PF02469">
    <property type="entry name" value="Fasciclin"/>
    <property type="match status" value="2"/>
</dbReference>
<dbReference type="PANTHER" id="PTHR10900">
    <property type="entry name" value="PERIOSTIN-RELATED"/>
    <property type="match status" value="1"/>
</dbReference>
<gene>
    <name evidence="3" type="ORF">MAR_022354</name>
</gene>
<proteinExistence type="predicted"/>
<dbReference type="InterPro" id="IPR036378">
    <property type="entry name" value="FAS1_dom_sf"/>
</dbReference>
<dbReference type="Proteomes" id="UP001164746">
    <property type="component" value="Chromosome 3"/>
</dbReference>
<evidence type="ECO:0000313" key="4">
    <source>
        <dbReference type="Proteomes" id="UP001164746"/>
    </source>
</evidence>
<feature type="domain" description="FAS1" evidence="2">
    <location>
        <begin position="7"/>
        <end position="96"/>
    </location>
</feature>
<name>A0ABY7DJV1_MYAAR</name>
<protein>
    <submittedName>
        <fullName evidence="3">Y1735-like protein</fullName>
    </submittedName>
</protein>
<dbReference type="InterPro" id="IPR050904">
    <property type="entry name" value="Adhesion/Biosynth-related"/>
</dbReference>
<dbReference type="InterPro" id="IPR000782">
    <property type="entry name" value="FAS1_domain"/>
</dbReference>
<feature type="domain" description="FAS1" evidence="2">
    <location>
        <begin position="138"/>
        <end position="197"/>
    </location>
</feature>
<dbReference type="Gene3D" id="2.30.180.10">
    <property type="entry name" value="FAS1 domain"/>
    <property type="match status" value="2"/>
</dbReference>
<dbReference type="EMBL" id="CP111014">
    <property type="protein sequence ID" value="WAQ97981.1"/>
    <property type="molecule type" value="Genomic_DNA"/>
</dbReference>
<keyword evidence="4" id="KW-1185">Reference proteome</keyword>
<evidence type="ECO:0000256" key="1">
    <source>
        <dbReference type="SAM" id="MobiDB-lite"/>
    </source>
</evidence>
<organism evidence="3 4">
    <name type="scientific">Mya arenaria</name>
    <name type="common">Soft-shell clam</name>
    <dbReference type="NCBI Taxonomy" id="6604"/>
    <lineage>
        <taxon>Eukaryota</taxon>
        <taxon>Metazoa</taxon>
        <taxon>Spiralia</taxon>
        <taxon>Lophotrochozoa</taxon>
        <taxon>Mollusca</taxon>
        <taxon>Bivalvia</taxon>
        <taxon>Autobranchia</taxon>
        <taxon>Heteroconchia</taxon>
        <taxon>Euheterodonta</taxon>
        <taxon>Imparidentia</taxon>
        <taxon>Neoheterodontei</taxon>
        <taxon>Myida</taxon>
        <taxon>Myoidea</taxon>
        <taxon>Myidae</taxon>
        <taxon>Mya</taxon>
    </lineage>
</organism>
<evidence type="ECO:0000313" key="3">
    <source>
        <dbReference type="EMBL" id="WAQ97981.1"/>
    </source>
</evidence>
<evidence type="ECO:0000259" key="2">
    <source>
        <dbReference type="Pfam" id="PF02469"/>
    </source>
</evidence>
<dbReference type="SUPFAM" id="SSF82153">
    <property type="entry name" value="FAS1 domain"/>
    <property type="match status" value="2"/>
</dbReference>
<sequence>MLTSLNATTFKGLVDQAGLASVLQGPGPFTLLVPTNAAIAKIPNADLASVTANAHYLNEIIRYHVISDVHESHSFPFGRHLFLNSTNGHVIRVYRSAVALNVPEGTVIDILGNPDYQTSKFLELVRQAKLDTNYANPKYHVHSGTLHSASIVKRHSITTTLPAHSIAVTTNDAGDIILDNTAQITDDDIEAENGVVHNGKVGRVVSGRPGRVGRVVSGRPGRVGRVVSGRPGRAWRVVSVRTGRVRRVVSGRPRRVGRAVSERPGRVARVVSGRPRRVGRVVSERPGRVGRVVSGRPGRVGCGVSVRTGRVGRVVSGRPRRVGRAVSGRPGRVGRVVSGRPRRVGRVVSERPGRVGRVVSGRPGRVGVGMSASSSSTVVDGCRHGRHTNVNPASFFIASRYVAREIPE</sequence>